<evidence type="ECO:0000256" key="4">
    <source>
        <dbReference type="ARBA" id="ARBA00022729"/>
    </source>
</evidence>
<evidence type="ECO:0000256" key="6">
    <source>
        <dbReference type="ARBA" id="ARBA00023002"/>
    </source>
</evidence>
<dbReference type="PANTHER" id="PTHR11552">
    <property type="entry name" value="GLUCOSE-METHANOL-CHOLINE GMC OXIDOREDUCTASE"/>
    <property type="match status" value="1"/>
</dbReference>
<protein>
    <submittedName>
        <fullName evidence="8">FAD-linked reductase, C-terminal domain-containing protein</fullName>
    </submittedName>
</protein>
<dbReference type="PANTHER" id="PTHR11552:SF201">
    <property type="entry name" value="GLUCOSE-METHANOL-CHOLINE OXIDOREDUCTASE N-TERMINAL DOMAIN-CONTAINING PROTEIN"/>
    <property type="match status" value="1"/>
</dbReference>
<keyword evidence="4" id="KW-0732">Signal</keyword>
<dbReference type="Gene3D" id="3.30.560.10">
    <property type="entry name" value="Glucose Oxidase, domain 3"/>
    <property type="match status" value="1"/>
</dbReference>
<dbReference type="AlphaFoldDB" id="R7SFH6"/>
<reference evidence="9" key="1">
    <citation type="journal article" date="2012" name="Science">
        <title>The Paleozoic origin of enzymatic lignin decomposition reconstructed from 31 fungal genomes.</title>
        <authorList>
            <person name="Floudas D."/>
            <person name="Binder M."/>
            <person name="Riley R."/>
            <person name="Barry K."/>
            <person name="Blanchette R.A."/>
            <person name="Henrissat B."/>
            <person name="Martinez A.T."/>
            <person name="Otillar R."/>
            <person name="Spatafora J.W."/>
            <person name="Yadav J.S."/>
            <person name="Aerts A."/>
            <person name="Benoit I."/>
            <person name="Boyd A."/>
            <person name="Carlson A."/>
            <person name="Copeland A."/>
            <person name="Coutinho P.M."/>
            <person name="de Vries R.P."/>
            <person name="Ferreira P."/>
            <person name="Findley K."/>
            <person name="Foster B."/>
            <person name="Gaskell J."/>
            <person name="Glotzer D."/>
            <person name="Gorecki P."/>
            <person name="Heitman J."/>
            <person name="Hesse C."/>
            <person name="Hori C."/>
            <person name="Igarashi K."/>
            <person name="Jurgens J.A."/>
            <person name="Kallen N."/>
            <person name="Kersten P."/>
            <person name="Kohler A."/>
            <person name="Kuees U."/>
            <person name="Kumar T.K.A."/>
            <person name="Kuo A."/>
            <person name="LaButti K."/>
            <person name="Larrondo L.F."/>
            <person name="Lindquist E."/>
            <person name="Ling A."/>
            <person name="Lombard V."/>
            <person name="Lucas S."/>
            <person name="Lundell T."/>
            <person name="Martin R."/>
            <person name="McLaughlin D.J."/>
            <person name="Morgenstern I."/>
            <person name="Morin E."/>
            <person name="Murat C."/>
            <person name="Nagy L.G."/>
            <person name="Nolan M."/>
            <person name="Ohm R.A."/>
            <person name="Patyshakuliyeva A."/>
            <person name="Rokas A."/>
            <person name="Ruiz-Duenas F.J."/>
            <person name="Sabat G."/>
            <person name="Salamov A."/>
            <person name="Samejima M."/>
            <person name="Schmutz J."/>
            <person name="Slot J.C."/>
            <person name="St John F."/>
            <person name="Stenlid J."/>
            <person name="Sun H."/>
            <person name="Sun S."/>
            <person name="Syed K."/>
            <person name="Tsang A."/>
            <person name="Wiebenga A."/>
            <person name="Young D."/>
            <person name="Pisabarro A."/>
            <person name="Eastwood D.C."/>
            <person name="Martin F."/>
            <person name="Cullen D."/>
            <person name="Grigoriev I.V."/>
            <person name="Hibbett D.S."/>
        </authorList>
    </citation>
    <scope>NUCLEOTIDE SEQUENCE [LARGE SCALE GENOMIC DNA]</scope>
    <source>
        <strain evidence="9">MF3/22</strain>
    </source>
</reference>
<dbReference type="OrthoDB" id="269227at2759"/>
<dbReference type="GO" id="GO:0050660">
    <property type="term" value="F:flavin adenine dinucleotide binding"/>
    <property type="evidence" value="ECO:0007669"/>
    <property type="project" value="InterPro"/>
</dbReference>
<evidence type="ECO:0000256" key="3">
    <source>
        <dbReference type="ARBA" id="ARBA00022630"/>
    </source>
</evidence>
<dbReference type="Gene3D" id="3.50.50.60">
    <property type="entry name" value="FAD/NAD(P)-binding domain"/>
    <property type="match status" value="1"/>
</dbReference>
<gene>
    <name evidence="8" type="ORF">FOMMEDRAFT_99329</name>
</gene>
<dbReference type="InterPro" id="IPR036188">
    <property type="entry name" value="FAD/NAD-bd_sf"/>
</dbReference>
<proteinExistence type="inferred from homology"/>
<dbReference type="SUPFAM" id="SSF54373">
    <property type="entry name" value="FAD-linked reductases, C-terminal domain"/>
    <property type="match status" value="1"/>
</dbReference>
<feature type="domain" description="Glucose-methanol-choline oxidoreductase C-terminal" evidence="7">
    <location>
        <begin position="139"/>
        <end position="280"/>
    </location>
</feature>
<organism evidence="8 9">
    <name type="scientific">Fomitiporia mediterranea (strain MF3/22)</name>
    <name type="common">Grapevine white-rot fungus</name>
    <dbReference type="NCBI Taxonomy" id="694068"/>
    <lineage>
        <taxon>Eukaryota</taxon>
        <taxon>Fungi</taxon>
        <taxon>Dikarya</taxon>
        <taxon>Basidiomycota</taxon>
        <taxon>Agaricomycotina</taxon>
        <taxon>Agaricomycetes</taxon>
        <taxon>Hymenochaetales</taxon>
        <taxon>Hymenochaetaceae</taxon>
        <taxon>Fomitiporia</taxon>
    </lineage>
</organism>
<keyword evidence="5" id="KW-0274">FAD</keyword>
<dbReference type="RefSeq" id="XP_007272280.1">
    <property type="nucleotide sequence ID" value="XM_007272218.1"/>
</dbReference>
<keyword evidence="3" id="KW-0285">Flavoprotein</keyword>
<dbReference type="Proteomes" id="UP000053630">
    <property type="component" value="Unassembled WGS sequence"/>
</dbReference>
<keyword evidence="9" id="KW-1185">Reference proteome</keyword>
<name>R7SFH6_FOMME</name>
<dbReference type="InterPro" id="IPR012132">
    <property type="entry name" value="GMC_OxRdtase"/>
</dbReference>
<dbReference type="Pfam" id="PF05199">
    <property type="entry name" value="GMC_oxred_C"/>
    <property type="match status" value="1"/>
</dbReference>
<evidence type="ECO:0000313" key="8">
    <source>
        <dbReference type="EMBL" id="EJC97458.1"/>
    </source>
</evidence>
<dbReference type="EMBL" id="JH718427">
    <property type="protein sequence ID" value="EJC97458.1"/>
    <property type="molecule type" value="Genomic_DNA"/>
</dbReference>
<evidence type="ECO:0000256" key="1">
    <source>
        <dbReference type="ARBA" id="ARBA00001974"/>
    </source>
</evidence>
<sequence>LQLSGIGDPSVLDPLGIDVRVNLPTVGRNFQDRTASNIVHSTQPSFDAGGTGPEFTIAFLNIHELFSEGAGTNGSVTGDDIARYVLTQYPSWAQSQAVNGLNADALTTIFSIQADLIANHHGKRIVVNGINTTLWNILPFSRGNITITDTSVFTKPKVTVNYFDVDYDLAVQTAGTRVGRKVLNHPAFASISSGETDPGMDVVPDDRNGGADNAWHSWIHDEFASVFHEIGSAAMMRRDLGGVVDGKLRVYDTVNLRVVDASILPLHISAHPSETLYGVAEKAADIIKSGV</sequence>
<feature type="non-terminal residue" evidence="8">
    <location>
        <position position="1"/>
    </location>
</feature>
<dbReference type="GO" id="GO:0016614">
    <property type="term" value="F:oxidoreductase activity, acting on CH-OH group of donors"/>
    <property type="evidence" value="ECO:0007669"/>
    <property type="project" value="InterPro"/>
</dbReference>
<dbReference type="KEGG" id="fme:FOMMEDRAFT_99329"/>
<dbReference type="InterPro" id="IPR007867">
    <property type="entry name" value="GMC_OxRtase_C"/>
</dbReference>
<comment type="similarity">
    <text evidence="2">Belongs to the GMC oxidoreductase family.</text>
</comment>
<dbReference type="SUPFAM" id="SSF51905">
    <property type="entry name" value="FAD/NAD(P)-binding domain"/>
    <property type="match status" value="1"/>
</dbReference>
<evidence type="ECO:0000256" key="5">
    <source>
        <dbReference type="ARBA" id="ARBA00022827"/>
    </source>
</evidence>
<evidence type="ECO:0000256" key="2">
    <source>
        <dbReference type="ARBA" id="ARBA00010790"/>
    </source>
</evidence>
<accession>R7SFH6</accession>
<keyword evidence="6" id="KW-0560">Oxidoreductase</keyword>
<dbReference type="eggNOG" id="KOG1238">
    <property type="taxonomic scope" value="Eukaryota"/>
</dbReference>
<evidence type="ECO:0000259" key="7">
    <source>
        <dbReference type="Pfam" id="PF05199"/>
    </source>
</evidence>
<dbReference type="GeneID" id="18681031"/>
<comment type="cofactor">
    <cofactor evidence="1">
        <name>FAD</name>
        <dbReference type="ChEBI" id="CHEBI:57692"/>
    </cofactor>
</comment>
<evidence type="ECO:0000313" key="9">
    <source>
        <dbReference type="Proteomes" id="UP000053630"/>
    </source>
</evidence>